<evidence type="ECO:0000313" key="2">
    <source>
        <dbReference type="EMBL" id="MEV0974831.1"/>
    </source>
</evidence>
<evidence type="ECO:0008006" key="4">
    <source>
        <dbReference type="Google" id="ProtNLM"/>
    </source>
</evidence>
<dbReference type="Proteomes" id="UP001551675">
    <property type="component" value="Unassembled WGS sequence"/>
</dbReference>
<sequence>MFVAALLAPALLALGLLIGELTGYGDSIRGSFGVAAPRQAPPKVNDHVRARPDLLYQALVPLYQGMVPRPLIRKPHHLLPPKWPVRKVSPRSRPQRPARRAEPSTPEFSCAREWQDTWLWEACQERARRTA</sequence>
<name>A0ABV3GT74_MICGL</name>
<feature type="compositionally biased region" description="Basic residues" evidence="1">
    <location>
        <begin position="83"/>
        <end position="98"/>
    </location>
</feature>
<reference evidence="2 3" key="1">
    <citation type="submission" date="2024-06" db="EMBL/GenBank/DDBJ databases">
        <title>The Natural Products Discovery Center: Release of the First 8490 Sequenced Strains for Exploring Actinobacteria Biosynthetic Diversity.</title>
        <authorList>
            <person name="Kalkreuter E."/>
            <person name="Kautsar S.A."/>
            <person name="Yang D."/>
            <person name="Bader C.D."/>
            <person name="Teijaro C.N."/>
            <person name="Fluegel L."/>
            <person name="Davis C.M."/>
            <person name="Simpson J.R."/>
            <person name="Lauterbach L."/>
            <person name="Steele A.D."/>
            <person name="Gui C."/>
            <person name="Meng S."/>
            <person name="Li G."/>
            <person name="Viehrig K."/>
            <person name="Ye F."/>
            <person name="Su P."/>
            <person name="Kiefer A.F."/>
            <person name="Nichols A."/>
            <person name="Cepeda A.J."/>
            <person name="Yan W."/>
            <person name="Fan B."/>
            <person name="Jiang Y."/>
            <person name="Adhikari A."/>
            <person name="Zheng C.-J."/>
            <person name="Schuster L."/>
            <person name="Cowan T.M."/>
            <person name="Smanski M.J."/>
            <person name="Chevrette M.G."/>
            <person name="De Carvalho L.P.S."/>
            <person name="Shen B."/>
        </authorList>
    </citation>
    <scope>NUCLEOTIDE SEQUENCE [LARGE SCALE GENOMIC DNA]</scope>
    <source>
        <strain evidence="2 3">NPDC050100</strain>
    </source>
</reference>
<accession>A0ABV3GT74</accession>
<protein>
    <recommendedName>
        <fullName evidence="4">Pilus assembly protein</fullName>
    </recommendedName>
</protein>
<gene>
    <name evidence="2" type="ORF">AB0I59_40105</name>
</gene>
<comment type="caution">
    <text evidence="2">The sequence shown here is derived from an EMBL/GenBank/DDBJ whole genome shotgun (WGS) entry which is preliminary data.</text>
</comment>
<dbReference type="EMBL" id="JBFALK010000036">
    <property type="protein sequence ID" value="MEV0974831.1"/>
    <property type="molecule type" value="Genomic_DNA"/>
</dbReference>
<evidence type="ECO:0000256" key="1">
    <source>
        <dbReference type="SAM" id="MobiDB-lite"/>
    </source>
</evidence>
<proteinExistence type="predicted"/>
<evidence type="ECO:0000313" key="3">
    <source>
        <dbReference type="Proteomes" id="UP001551675"/>
    </source>
</evidence>
<organism evidence="2 3">
    <name type="scientific">Microtetraspora glauca</name>
    <dbReference type="NCBI Taxonomy" id="1996"/>
    <lineage>
        <taxon>Bacteria</taxon>
        <taxon>Bacillati</taxon>
        <taxon>Actinomycetota</taxon>
        <taxon>Actinomycetes</taxon>
        <taxon>Streptosporangiales</taxon>
        <taxon>Streptosporangiaceae</taxon>
        <taxon>Microtetraspora</taxon>
    </lineage>
</organism>
<feature type="region of interest" description="Disordered" evidence="1">
    <location>
        <begin position="83"/>
        <end position="108"/>
    </location>
</feature>
<dbReference type="RefSeq" id="WP_061253046.1">
    <property type="nucleotide sequence ID" value="NZ_JBFALK010000036.1"/>
</dbReference>
<keyword evidence="3" id="KW-1185">Reference proteome</keyword>